<evidence type="ECO:0000313" key="2">
    <source>
        <dbReference type="Proteomes" id="UP000593579"/>
    </source>
</evidence>
<proteinExistence type="predicted"/>
<organism evidence="1 2">
    <name type="scientific">Gossypium gossypioides</name>
    <name type="common">Mexican cotton</name>
    <name type="synonym">Selera gossypioides</name>
    <dbReference type="NCBI Taxonomy" id="34282"/>
    <lineage>
        <taxon>Eukaryota</taxon>
        <taxon>Viridiplantae</taxon>
        <taxon>Streptophyta</taxon>
        <taxon>Embryophyta</taxon>
        <taxon>Tracheophyta</taxon>
        <taxon>Spermatophyta</taxon>
        <taxon>Magnoliopsida</taxon>
        <taxon>eudicotyledons</taxon>
        <taxon>Gunneridae</taxon>
        <taxon>Pentapetalae</taxon>
        <taxon>rosids</taxon>
        <taxon>malvids</taxon>
        <taxon>Malvales</taxon>
        <taxon>Malvaceae</taxon>
        <taxon>Malvoideae</taxon>
        <taxon>Gossypium</taxon>
    </lineage>
</organism>
<gene>
    <name evidence="1" type="ORF">Gogos_010633</name>
</gene>
<protein>
    <submittedName>
        <fullName evidence="1">Uncharacterized protein</fullName>
    </submittedName>
</protein>
<reference evidence="1 2" key="1">
    <citation type="journal article" date="2019" name="Genome Biol. Evol.">
        <title>Insights into the evolution of the New World diploid cottons (Gossypium, subgenus Houzingenia) based on genome sequencing.</title>
        <authorList>
            <person name="Grover C.E."/>
            <person name="Arick M.A. 2nd"/>
            <person name="Thrash A."/>
            <person name="Conover J.L."/>
            <person name="Sanders W.S."/>
            <person name="Peterson D.G."/>
            <person name="Frelichowski J.E."/>
            <person name="Scheffler J.A."/>
            <person name="Scheffler B.E."/>
            <person name="Wendel J.F."/>
        </authorList>
    </citation>
    <scope>NUCLEOTIDE SEQUENCE [LARGE SCALE GENOMIC DNA]</scope>
    <source>
        <strain evidence="1">5</strain>
        <tissue evidence="1">Leaf</tissue>
    </source>
</reference>
<name>A0A7J9BLS6_GOSGO</name>
<sequence>MEEKPTTKQLLETPQYFDDNIDDVLVRDTRTLSKIYERCNVVVFESERCNVVVFESVEFKEAEKDGKWINNNARFLWRSIHPAIKESQPELVAAWKIGRSCEQGTMLVSMTLSWL</sequence>
<comment type="caution">
    <text evidence="1">The sequence shown here is derived from an EMBL/GenBank/DDBJ whole genome shotgun (WGS) entry which is preliminary data.</text>
</comment>
<dbReference type="AlphaFoldDB" id="A0A7J9BLS6"/>
<dbReference type="EMBL" id="JABEZY010000004">
    <property type="protein sequence ID" value="MBA0737158.1"/>
    <property type="molecule type" value="Genomic_DNA"/>
</dbReference>
<keyword evidence="2" id="KW-1185">Reference proteome</keyword>
<accession>A0A7J9BLS6</accession>
<dbReference type="OrthoDB" id="1721964at2759"/>
<dbReference type="Proteomes" id="UP000593579">
    <property type="component" value="Unassembled WGS sequence"/>
</dbReference>
<evidence type="ECO:0000313" key="1">
    <source>
        <dbReference type="EMBL" id="MBA0737158.1"/>
    </source>
</evidence>